<dbReference type="EMBL" id="JAAVUN010000011">
    <property type="protein sequence ID" value="NKE09731.1"/>
    <property type="molecule type" value="Genomic_DNA"/>
</dbReference>
<proteinExistence type="predicted"/>
<sequence length="153" mass="16913">MQRRFGPKEQQTRPHDAKNSGFGRVIIVIYGIFALSAGVRAAYQIGTQFDVAPLAYLLSLFAAVVYVLAAVALTRTGALWHRVATVAVLIELVGVIGIGTWTYVAPDLFADDTVWSHFGQGYGFVPLVLPFIGLWWLWKTRPAANRRTVKEHA</sequence>
<gene>
    <name evidence="2" type="ORF">GTW58_07230</name>
</gene>
<dbReference type="Proteomes" id="UP000521379">
    <property type="component" value="Unassembled WGS sequence"/>
</dbReference>
<name>A0A846U4P2_9MICC</name>
<feature type="transmembrane region" description="Helical" evidence="1">
    <location>
        <begin position="86"/>
        <end position="105"/>
    </location>
</feature>
<dbReference type="AlphaFoldDB" id="A0A846U4P2"/>
<evidence type="ECO:0000256" key="1">
    <source>
        <dbReference type="SAM" id="Phobius"/>
    </source>
</evidence>
<evidence type="ECO:0000313" key="3">
    <source>
        <dbReference type="Proteomes" id="UP000521379"/>
    </source>
</evidence>
<keyword evidence="3" id="KW-1185">Reference proteome</keyword>
<evidence type="ECO:0000313" key="2">
    <source>
        <dbReference type="EMBL" id="NKE09731.1"/>
    </source>
</evidence>
<keyword evidence="1" id="KW-0472">Membrane</keyword>
<organism evidence="2 3">
    <name type="scientific">Kocuria subflava</name>
    <dbReference type="NCBI Taxonomy" id="1736139"/>
    <lineage>
        <taxon>Bacteria</taxon>
        <taxon>Bacillati</taxon>
        <taxon>Actinomycetota</taxon>
        <taxon>Actinomycetes</taxon>
        <taxon>Micrococcales</taxon>
        <taxon>Micrococcaceae</taxon>
        <taxon>Kocuria</taxon>
    </lineage>
</organism>
<evidence type="ECO:0008006" key="4">
    <source>
        <dbReference type="Google" id="ProtNLM"/>
    </source>
</evidence>
<protein>
    <recommendedName>
        <fullName evidence="4">Integral membrane protein</fullName>
    </recommendedName>
</protein>
<feature type="transmembrane region" description="Helical" evidence="1">
    <location>
        <begin position="55"/>
        <end position="74"/>
    </location>
</feature>
<keyword evidence="1" id="KW-0812">Transmembrane</keyword>
<accession>A0A846U4P2</accession>
<feature type="transmembrane region" description="Helical" evidence="1">
    <location>
        <begin position="117"/>
        <end position="138"/>
    </location>
</feature>
<keyword evidence="1" id="KW-1133">Transmembrane helix</keyword>
<feature type="transmembrane region" description="Helical" evidence="1">
    <location>
        <begin position="21"/>
        <end position="43"/>
    </location>
</feature>
<reference evidence="2 3" key="1">
    <citation type="submission" date="2020-02" db="EMBL/GenBank/DDBJ databases">
        <authorList>
            <person name="Sun Q."/>
        </authorList>
    </citation>
    <scope>NUCLEOTIDE SEQUENCE [LARGE SCALE GENOMIC DNA]</scope>
    <source>
        <strain evidence="2 3">YIM 13062</strain>
    </source>
</reference>
<comment type="caution">
    <text evidence="2">The sequence shown here is derived from an EMBL/GenBank/DDBJ whole genome shotgun (WGS) entry which is preliminary data.</text>
</comment>